<protein>
    <recommendedName>
        <fullName evidence="4">Transmembrane protein</fullName>
    </recommendedName>
</protein>
<evidence type="ECO:0008006" key="4">
    <source>
        <dbReference type="Google" id="ProtNLM"/>
    </source>
</evidence>
<dbReference type="EMBL" id="JAZIBG010000017">
    <property type="protein sequence ID" value="MEF7613255.1"/>
    <property type="molecule type" value="Genomic_DNA"/>
</dbReference>
<evidence type="ECO:0000313" key="2">
    <source>
        <dbReference type="EMBL" id="MEF7613255.1"/>
    </source>
</evidence>
<dbReference type="AlphaFoldDB" id="A0AAW9QF71"/>
<reference evidence="2 3" key="1">
    <citation type="submission" date="2024-02" db="EMBL/GenBank/DDBJ databases">
        <title>Genome sequence of Aquincola sp. MAHUQ-54.</title>
        <authorList>
            <person name="Huq M.A."/>
        </authorList>
    </citation>
    <scope>NUCLEOTIDE SEQUENCE [LARGE SCALE GENOMIC DNA]</scope>
    <source>
        <strain evidence="2 3">MAHUQ-54</strain>
    </source>
</reference>
<keyword evidence="1" id="KW-0472">Membrane</keyword>
<evidence type="ECO:0000313" key="3">
    <source>
        <dbReference type="Proteomes" id="UP001336250"/>
    </source>
</evidence>
<keyword evidence="3" id="KW-1185">Reference proteome</keyword>
<dbReference type="RefSeq" id="WP_332288200.1">
    <property type="nucleotide sequence ID" value="NZ_JAZIBG010000017.1"/>
</dbReference>
<comment type="caution">
    <text evidence="2">The sequence shown here is derived from an EMBL/GenBank/DDBJ whole genome shotgun (WGS) entry which is preliminary data.</text>
</comment>
<gene>
    <name evidence="2" type="ORF">V4F39_04965</name>
</gene>
<name>A0AAW9QF71_9BURK</name>
<accession>A0AAW9QF71</accession>
<sequence>MDASVQHCRFPLQLSRQLRRLVLWALLVAIPLYGCAGVLLRVLGPEHRHQAAASSSVPFTAALQHQLREWMGPQASALLDTLRAQARQQQRQLEDAHAHHHGFFARHHHHAGDDSVVALGGRSAEADASPDAAAGAGSMTLPLALAAPLALPAPLAVRGSWPPHAEAFWPSRPVARLERPPRG</sequence>
<proteinExistence type="predicted"/>
<keyword evidence="1" id="KW-0812">Transmembrane</keyword>
<organism evidence="2 3">
    <name type="scientific">Aquincola agrisoli</name>
    <dbReference type="NCBI Taxonomy" id="3119538"/>
    <lineage>
        <taxon>Bacteria</taxon>
        <taxon>Pseudomonadati</taxon>
        <taxon>Pseudomonadota</taxon>
        <taxon>Betaproteobacteria</taxon>
        <taxon>Burkholderiales</taxon>
        <taxon>Sphaerotilaceae</taxon>
        <taxon>Aquincola</taxon>
    </lineage>
</organism>
<dbReference type="Proteomes" id="UP001336250">
    <property type="component" value="Unassembled WGS sequence"/>
</dbReference>
<feature type="transmembrane region" description="Helical" evidence="1">
    <location>
        <begin position="21"/>
        <end position="43"/>
    </location>
</feature>
<evidence type="ECO:0000256" key="1">
    <source>
        <dbReference type="SAM" id="Phobius"/>
    </source>
</evidence>
<keyword evidence="1" id="KW-1133">Transmembrane helix</keyword>